<reference evidence="1" key="1">
    <citation type="journal article" date="2015" name="Genome Biol. Evol.">
        <title>Organellar Genomes of White Spruce (Picea glauca): Assembly and Annotation.</title>
        <authorList>
            <person name="Jackman S.D."/>
            <person name="Warren R.L."/>
            <person name="Gibb E.A."/>
            <person name="Vandervalk B.P."/>
            <person name="Mohamadi H."/>
            <person name="Chu J."/>
            <person name="Raymond A."/>
            <person name="Pleasance S."/>
            <person name="Coope R."/>
            <person name="Wildung M.R."/>
            <person name="Ritland C.E."/>
            <person name="Bousquet J."/>
            <person name="Jones S.J."/>
            <person name="Bohlmann J."/>
            <person name="Birol I."/>
        </authorList>
    </citation>
    <scope>NUCLEOTIDE SEQUENCE [LARGE SCALE GENOMIC DNA]</scope>
    <source>
        <tissue evidence="1">Flushing bud</tissue>
    </source>
</reference>
<organism evidence="1">
    <name type="scientific">Picea glauca</name>
    <name type="common">White spruce</name>
    <name type="synonym">Pinus glauca</name>
    <dbReference type="NCBI Taxonomy" id="3330"/>
    <lineage>
        <taxon>Eukaryota</taxon>
        <taxon>Viridiplantae</taxon>
        <taxon>Streptophyta</taxon>
        <taxon>Embryophyta</taxon>
        <taxon>Tracheophyta</taxon>
        <taxon>Spermatophyta</taxon>
        <taxon>Pinopsida</taxon>
        <taxon>Pinidae</taxon>
        <taxon>Conifers I</taxon>
        <taxon>Pinales</taxon>
        <taxon>Pinaceae</taxon>
        <taxon>Picea</taxon>
    </lineage>
</organism>
<sequence>MVHQVVVRVPHAVVRSYHVVDKLDQLHKQLDLLMLLQ</sequence>
<geneLocation type="mitochondrion" evidence="1"/>
<dbReference type="EMBL" id="LKAM01000004">
    <property type="protein sequence ID" value="KUM48814.1"/>
    <property type="molecule type" value="Genomic_DNA"/>
</dbReference>
<name>A0A101M0K8_PICGL</name>
<gene>
    <name evidence="1" type="ORF">ABT39_MTgene4150</name>
</gene>
<accession>A0A101M0K8</accession>
<protein>
    <submittedName>
        <fullName evidence="1">Uncharacterized protein</fullName>
    </submittedName>
</protein>
<comment type="caution">
    <text evidence="1">The sequence shown here is derived from an EMBL/GenBank/DDBJ whole genome shotgun (WGS) entry which is preliminary data.</text>
</comment>
<evidence type="ECO:0000313" key="1">
    <source>
        <dbReference type="EMBL" id="KUM48814.1"/>
    </source>
</evidence>
<keyword evidence="1" id="KW-0496">Mitochondrion</keyword>
<dbReference type="AlphaFoldDB" id="A0A101M0K8"/>
<proteinExistence type="predicted"/>